<protein>
    <submittedName>
        <fullName evidence="1">Uncharacterized protein</fullName>
    </submittedName>
</protein>
<dbReference type="EMBL" id="BQKI01000090">
    <property type="protein sequence ID" value="GJN36763.1"/>
    <property type="molecule type" value="Genomic_DNA"/>
</dbReference>
<sequence length="85" mass="9266">MQDIFEHPQPARPAGAFAFLKQGVVALPARGYRVFAQAFALDAVLSLPLLLAKHVVCGGRPVERLPRPVRRRGARRPQRGRGGGD</sequence>
<name>A0AAV5FLT6_ELECO</name>
<evidence type="ECO:0000313" key="2">
    <source>
        <dbReference type="Proteomes" id="UP001054889"/>
    </source>
</evidence>
<evidence type="ECO:0000313" key="1">
    <source>
        <dbReference type="EMBL" id="GJN36763.1"/>
    </source>
</evidence>
<reference evidence="1" key="2">
    <citation type="submission" date="2021-12" db="EMBL/GenBank/DDBJ databases">
        <title>Resequencing data analysis of finger millet.</title>
        <authorList>
            <person name="Hatakeyama M."/>
            <person name="Aluri S."/>
            <person name="Balachadran M.T."/>
            <person name="Sivarajan S.R."/>
            <person name="Poveda L."/>
            <person name="Shimizu-Inatsugi R."/>
            <person name="Schlapbach R."/>
            <person name="Sreeman S.M."/>
            <person name="Shimizu K.K."/>
        </authorList>
    </citation>
    <scope>NUCLEOTIDE SEQUENCE</scope>
</reference>
<dbReference type="AlphaFoldDB" id="A0AAV5FLT6"/>
<proteinExistence type="predicted"/>
<organism evidence="1 2">
    <name type="scientific">Eleusine coracana subsp. coracana</name>
    <dbReference type="NCBI Taxonomy" id="191504"/>
    <lineage>
        <taxon>Eukaryota</taxon>
        <taxon>Viridiplantae</taxon>
        <taxon>Streptophyta</taxon>
        <taxon>Embryophyta</taxon>
        <taxon>Tracheophyta</taxon>
        <taxon>Spermatophyta</taxon>
        <taxon>Magnoliopsida</taxon>
        <taxon>Liliopsida</taxon>
        <taxon>Poales</taxon>
        <taxon>Poaceae</taxon>
        <taxon>PACMAD clade</taxon>
        <taxon>Chloridoideae</taxon>
        <taxon>Cynodonteae</taxon>
        <taxon>Eleusininae</taxon>
        <taxon>Eleusine</taxon>
    </lineage>
</organism>
<dbReference type="Proteomes" id="UP001054889">
    <property type="component" value="Unassembled WGS sequence"/>
</dbReference>
<reference evidence="1" key="1">
    <citation type="journal article" date="2018" name="DNA Res.">
        <title>Multiple hybrid de novo genome assembly of finger millet, an orphan allotetraploid crop.</title>
        <authorList>
            <person name="Hatakeyama M."/>
            <person name="Aluri S."/>
            <person name="Balachadran M.T."/>
            <person name="Sivarajan S.R."/>
            <person name="Patrignani A."/>
            <person name="Gruter S."/>
            <person name="Poveda L."/>
            <person name="Shimizu-Inatsugi R."/>
            <person name="Baeten J."/>
            <person name="Francoijs K.J."/>
            <person name="Nataraja K.N."/>
            <person name="Reddy Y.A.N."/>
            <person name="Phadnis S."/>
            <person name="Ravikumar R.L."/>
            <person name="Schlapbach R."/>
            <person name="Sreeman S.M."/>
            <person name="Shimizu K.K."/>
        </authorList>
    </citation>
    <scope>NUCLEOTIDE SEQUENCE</scope>
</reference>
<keyword evidence="2" id="KW-1185">Reference proteome</keyword>
<gene>
    <name evidence="1" type="primary">gb25657</name>
    <name evidence="1" type="ORF">PR202_gb25657</name>
</gene>
<comment type="caution">
    <text evidence="1">The sequence shown here is derived from an EMBL/GenBank/DDBJ whole genome shotgun (WGS) entry which is preliminary data.</text>
</comment>
<accession>A0AAV5FLT6</accession>